<keyword evidence="6" id="KW-0547">Nucleotide-binding</keyword>
<dbReference type="AlphaFoldDB" id="A0A011PN64"/>
<sequence length="96" mass="10854">MVTMETLQAKREHILRLAERWGARHVRVFGSVARGDAGPQSDVDFVVNFEPDRSLLDHGGLLMDLQDLLGCEVDVVDDDAMRPRFRDRVLKEAVPP</sequence>
<accession>A0A011PN64</accession>
<name>A0A011PN64_9PROT</name>
<dbReference type="PANTHER" id="PTHR33571:SF12">
    <property type="entry name" value="BSL3053 PROTEIN"/>
    <property type="match status" value="1"/>
</dbReference>
<feature type="domain" description="Polymerase nucleotidyl transferase" evidence="10">
    <location>
        <begin position="11"/>
        <end position="93"/>
    </location>
</feature>
<keyword evidence="3" id="KW-0808">Transferase</keyword>
<proteinExistence type="inferred from homology"/>
<dbReference type="Pfam" id="PF01909">
    <property type="entry name" value="NTP_transf_2"/>
    <property type="match status" value="1"/>
</dbReference>
<keyword evidence="12" id="KW-1185">Reference proteome</keyword>
<evidence type="ECO:0000256" key="4">
    <source>
        <dbReference type="ARBA" id="ARBA00022695"/>
    </source>
</evidence>
<dbReference type="STRING" id="1454001.AW08_01705"/>
<dbReference type="Gene3D" id="3.30.460.10">
    <property type="entry name" value="Beta Polymerase, domain 2"/>
    <property type="match status" value="1"/>
</dbReference>
<dbReference type="InterPro" id="IPR043519">
    <property type="entry name" value="NT_sf"/>
</dbReference>
<organism evidence="11 12">
    <name type="scientific">Candidatus Accumulibacter adjunctus</name>
    <dbReference type="NCBI Taxonomy" id="1454001"/>
    <lineage>
        <taxon>Bacteria</taxon>
        <taxon>Pseudomonadati</taxon>
        <taxon>Pseudomonadota</taxon>
        <taxon>Betaproteobacteria</taxon>
        <taxon>Candidatus Accumulibacter</taxon>
    </lineage>
</organism>
<keyword evidence="2" id="KW-1277">Toxin-antitoxin system</keyword>
<dbReference type="EMBL" id="JFAX01000008">
    <property type="protein sequence ID" value="EXI67764.1"/>
    <property type="molecule type" value="Genomic_DNA"/>
</dbReference>
<evidence type="ECO:0000256" key="3">
    <source>
        <dbReference type="ARBA" id="ARBA00022679"/>
    </source>
</evidence>
<evidence type="ECO:0000259" key="10">
    <source>
        <dbReference type="Pfam" id="PF01909"/>
    </source>
</evidence>
<evidence type="ECO:0000313" key="12">
    <source>
        <dbReference type="Proteomes" id="UP000020218"/>
    </source>
</evidence>
<dbReference type="PATRIC" id="fig|1454001.3.peg.1733"/>
<comment type="similarity">
    <text evidence="9">Belongs to the MntA antitoxin family.</text>
</comment>
<evidence type="ECO:0000256" key="8">
    <source>
        <dbReference type="ARBA" id="ARBA00022842"/>
    </source>
</evidence>
<evidence type="ECO:0000256" key="5">
    <source>
        <dbReference type="ARBA" id="ARBA00022723"/>
    </source>
</evidence>
<evidence type="ECO:0000313" key="11">
    <source>
        <dbReference type="EMBL" id="EXI67764.1"/>
    </source>
</evidence>
<protein>
    <submittedName>
        <fullName evidence="11">Nucleotidyltransferase</fullName>
    </submittedName>
</protein>
<dbReference type="GO" id="GO:0005524">
    <property type="term" value="F:ATP binding"/>
    <property type="evidence" value="ECO:0007669"/>
    <property type="project" value="UniProtKB-KW"/>
</dbReference>
<dbReference type="GO" id="GO:0016779">
    <property type="term" value="F:nucleotidyltransferase activity"/>
    <property type="evidence" value="ECO:0007669"/>
    <property type="project" value="UniProtKB-KW"/>
</dbReference>
<dbReference type="Proteomes" id="UP000020218">
    <property type="component" value="Unassembled WGS sequence"/>
</dbReference>
<evidence type="ECO:0000256" key="7">
    <source>
        <dbReference type="ARBA" id="ARBA00022840"/>
    </source>
</evidence>
<keyword evidence="7" id="KW-0067">ATP-binding</keyword>
<evidence type="ECO:0000256" key="9">
    <source>
        <dbReference type="ARBA" id="ARBA00038276"/>
    </source>
</evidence>
<dbReference type="CDD" id="cd05403">
    <property type="entry name" value="NT_KNTase_like"/>
    <property type="match status" value="1"/>
</dbReference>
<keyword evidence="8" id="KW-0460">Magnesium</keyword>
<dbReference type="SUPFAM" id="SSF81301">
    <property type="entry name" value="Nucleotidyltransferase"/>
    <property type="match status" value="1"/>
</dbReference>
<keyword evidence="4" id="KW-0548">Nucleotidyltransferase</keyword>
<dbReference type="PANTHER" id="PTHR33571">
    <property type="entry name" value="SSL8005 PROTEIN"/>
    <property type="match status" value="1"/>
</dbReference>
<dbReference type="GO" id="GO:0046872">
    <property type="term" value="F:metal ion binding"/>
    <property type="evidence" value="ECO:0007669"/>
    <property type="project" value="UniProtKB-KW"/>
</dbReference>
<comment type="cofactor">
    <cofactor evidence="1">
        <name>Mg(2+)</name>
        <dbReference type="ChEBI" id="CHEBI:18420"/>
    </cofactor>
</comment>
<reference evidence="11" key="1">
    <citation type="submission" date="2014-02" db="EMBL/GenBank/DDBJ databases">
        <title>Expanding our view of genomic diversity in Candidatus Accumulibacter clades.</title>
        <authorList>
            <person name="Skennerton C.T."/>
            <person name="Barr J.J."/>
            <person name="Slater F.R."/>
            <person name="Bond P.L."/>
            <person name="Tyson G.W."/>
        </authorList>
    </citation>
    <scope>NUCLEOTIDE SEQUENCE [LARGE SCALE GENOMIC DNA]</scope>
</reference>
<gene>
    <name evidence="11" type="ORF">AW08_01705</name>
</gene>
<evidence type="ECO:0000256" key="2">
    <source>
        <dbReference type="ARBA" id="ARBA00022649"/>
    </source>
</evidence>
<dbReference type="InterPro" id="IPR002934">
    <property type="entry name" value="Polymerase_NTP_transf_dom"/>
</dbReference>
<comment type="caution">
    <text evidence="11">The sequence shown here is derived from an EMBL/GenBank/DDBJ whole genome shotgun (WGS) entry which is preliminary data.</text>
</comment>
<keyword evidence="5" id="KW-0479">Metal-binding</keyword>
<evidence type="ECO:0000256" key="6">
    <source>
        <dbReference type="ARBA" id="ARBA00022741"/>
    </source>
</evidence>
<evidence type="ECO:0000256" key="1">
    <source>
        <dbReference type="ARBA" id="ARBA00001946"/>
    </source>
</evidence>
<dbReference type="InterPro" id="IPR052038">
    <property type="entry name" value="Type-VII_TA_antitoxin"/>
</dbReference>